<organism evidence="1 2">
    <name type="scientific">Candidatus Pseudobacter hemicellulosilyticus</name>
    <dbReference type="NCBI Taxonomy" id="3121375"/>
    <lineage>
        <taxon>Bacteria</taxon>
        <taxon>Pseudomonadati</taxon>
        <taxon>Bacteroidota</taxon>
        <taxon>Chitinophagia</taxon>
        <taxon>Chitinophagales</taxon>
        <taxon>Chitinophagaceae</taxon>
        <taxon>Pseudobacter</taxon>
    </lineage>
</organism>
<protein>
    <submittedName>
        <fullName evidence="1">Uncharacterized protein</fullName>
    </submittedName>
</protein>
<evidence type="ECO:0000313" key="1">
    <source>
        <dbReference type="EMBL" id="WEK37154.1"/>
    </source>
</evidence>
<proteinExistence type="predicted"/>
<evidence type="ECO:0000313" key="2">
    <source>
        <dbReference type="Proteomes" id="UP001220610"/>
    </source>
</evidence>
<dbReference type="Proteomes" id="UP001220610">
    <property type="component" value="Chromosome"/>
</dbReference>
<reference evidence="1" key="1">
    <citation type="submission" date="2023-03" db="EMBL/GenBank/DDBJ databases">
        <title>Andean soil-derived lignocellulolytic bacterial consortium as a source of novel taxa and putative plastic-active enzymes.</title>
        <authorList>
            <person name="Diaz-Garcia L."/>
            <person name="Chuvochina M."/>
            <person name="Feuerriegel G."/>
            <person name="Bunk B."/>
            <person name="Sproer C."/>
            <person name="Streit W.R."/>
            <person name="Rodriguez L.M."/>
            <person name="Overmann J."/>
            <person name="Jimenez D.J."/>
        </authorList>
    </citation>
    <scope>NUCLEOTIDE SEQUENCE</scope>
    <source>
        <strain evidence="1">MAG 7</strain>
    </source>
</reference>
<gene>
    <name evidence="1" type="ORF">P0Y53_06545</name>
</gene>
<accession>A0AAJ5WVX1</accession>
<dbReference type="AlphaFoldDB" id="A0AAJ5WVX1"/>
<sequence>MGHCKVHVLAKYRNGAKAGYGGHGPAGAFYGLQYLGRTNAAMGVKGSIATCSCMRLG</sequence>
<name>A0AAJ5WVX1_9BACT</name>
<dbReference type="EMBL" id="CP119311">
    <property type="protein sequence ID" value="WEK37154.1"/>
    <property type="molecule type" value="Genomic_DNA"/>
</dbReference>